<gene>
    <name evidence="2" type="ORF">GNP95_12225</name>
</gene>
<comment type="caution">
    <text evidence="2">The sequence shown here is derived from an EMBL/GenBank/DDBJ whole genome shotgun (WGS) entry which is preliminary data.</text>
</comment>
<sequence length="375" mass="43379">MIEMRNKENLKYSNEIPKWAKYAHTIIITVIALIGAGAFVLGGYFIFEKEGLGAVLCIFVGVVIVWATRMMILGSKLHTDFTIISELRNDGYYTYFKNIKSGHEHEHLIPFQRMQEVLIARKTQYVSSGRSNTPGYYVVCAQIIMKWQDEHGNVDYALFGLGSRSDLAKWVHKFWEHHVPVYHTLQNVSEASAQDYAAGYHELDKTLLSSMDALSDIETRQRRNIPIWQSTDMKQHKAQRHAANDRRIFRPLFAGVLLSLFLIAMLWVPYWPIEEEMFPDSSPSPMVCILTVLSIVVSRTYWRRGQKWYIPLVDTLVILTAYFAGLLTAKLWLPIPSIYFEAVLIDVLTAGFFLIIIFLVFKLIYLRDRLEKRSK</sequence>
<organism evidence="2 3">
    <name type="scientific">Paenibacillus woosongensis</name>
    <dbReference type="NCBI Taxonomy" id="307580"/>
    <lineage>
        <taxon>Bacteria</taxon>
        <taxon>Bacillati</taxon>
        <taxon>Bacillota</taxon>
        <taxon>Bacilli</taxon>
        <taxon>Bacillales</taxon>
        <taxon>Paenibacillaceae</taxon>
        <taxon>Paenibacillus</taxon>
    </lineage>
</organism>
<dbReference type="Proteomes" id="UP000447876">
    <property type="component" value="Unassembled WGS sequence"/>
</dbReference>
<dbReference type="EMBL" id="WNZW01000003">
    <property type="protein sequence ID" value="MUG45758.1"/>
    <property type="molecule type" value="Genomic_DNA"/>
</dbReference>
<feature type="transmembrane region" description="Helical" evidence="1">
    <location>
        <begin position="338"/>
        <end position="365"/>
    </location>
</feature>
<evidence type="ECO:0000256" key="1">
    <source>
        <dbReference type="SAM" id="Phobius"/>
    </source>
</evidence>
<dbReference type="AlphaFoldDB" id="A0A7X2Z2A8"/>
<keyword evidence="1" id="KW-0812">Transmembrane</keyword>
<protein>
    <submittedName>
        <fullName evidence="2">Uncharacterized protein</fullName>
    </submittedName>
</protein>
<feature type="transmembrane region" description="Helical" evidence="1">
    <location>
        <begin position="21"/>
        <end position="46"/>
    </location>
</feature>
<accession>A0A7X2Z2A8</accession>
<keyword evidence="1" id="KW-1133">Transmembrane helix</keyword>
<feature type="transmembrane region" description="Helical" evidence="1">
    <location>
        <begin position="248"/>
        <end position="270"/>
    </location>
</feature>
<feature type="transmembrane region" description="Helical" evidence="1">
    <location>
        <begin position="309"/>
        <end position="332"/>
    </location>
</feature>
<proteinExistence type="predicted"/>
<reference evidence="2 3" key="1">
    <citation type="submission" date="2019-11" db="EMBL/GenBank/DDBJ databases">
        <title>Draft genome sequences of five Paenibacillus species of dairy origin.</title>
        <authorList>
            <person name="Olajide A.M."/>
            <person name="Chen S."/>
            <person name="Lapointe G."/>
        </authorList>
    </citation>
    <scope>NUCLEOTIDE SEQUENCE [LARGE SCALE GENOMIC DNA]</scope>
    <source>
        <strain evidence="2 3">12CR55</strain>
    </source>
</reference>
<name>A0A7X2Z2A8_9BACL</name>
<feature type="transmembrane region" description="Helical" evidence="1">
    <location>
        <begin position="282"/>
        <end position="302"/>
    </location>
</feature>
<evidence type="ECO:0000313" key="3">
    <source>
        <dbReference type="Proteomes" id="UP000447876"/>
    </source>
</evidence>
<keyword evidence="1" id="KW-0472">Membrane</keyword>
<evidence type="ECO:0000313" key="2">
    <source>
        <dbReference type="EMBL" id="MUG45758.1"/>
    </source>
</evidence>
<feature type="transmembrane region" description="Helical" evidence="1">
    <location>
        <begin position="52"/>
        <end position="72"/>
    </location>
</feature>